<dbReference type="STRING" id="1392250.A0A2I2G007"/>
<dbReference type="SUPFAM" id="SSF103473">
    <property type="entry name" value="MFS general substrate transporter"/>
    <property type="match status" value="1"/>
</dbReference>
<dbReference type="GO" id="GO:0005886">
    <property type="term" value="C:plasma membrane"/>
    <property type="evidence" value="ECO:0007669"/>
    <property type="project" value="TreeGrafter"/>
</dbReference>
<dbReference type="GO" id="GO:0022857">
    <property type="term" value="F:transmembrane transporter activity"/>
    <property type="evidence" value="ECO:0007669"/>
    <property type="project" value="InterPro"/>
</dbReference>
<keyword evidence="2" id="KW-0813">Transport</keyword>
<feature type="transmembrane region" description="Helical" evidence="7">
    <location>
        <begin position="117"/>
        <end position="135"/>
    </location>
</feature>
<gene>
    <name evidence="9" type="ORF">P170DRAFT_365101</name>
</gene>
<dbReference type="RefSeq" id="XP_024701512.1">
    <property type="nucleotide sequence ID" value="XM_024844684.1"/>
</dbReference>
<feature type="transmembrane region" description="Helical" evidence="7">
    <location>
        <begin position="147"/>
        <end position="165"/>
    </location>
</feature>
<feature type="transmembrane region" description="Helical" evidence="7">
    <location>
        <begin position="407"/>
        <end position="433"/>
    </location>
</feature>
<comment type="subcellular location">
    <subcellularLocation>
        <location evidence="1">Membrane</location>
        <topology evidence="1">Multi-pass membrane protein</topology>
    </subcellularLocation>
</comment>
<dbReference type="Pfam" id="PF07690">
    <property type="entry name" value="MFS_1"/>
    <property type="match status" value="1"/>
</dbReference>
<evidence type="ECO:0000256" key="5">
    <source>
        <dbReference type="ARBA" id="ARBA00023136"/>
    </source>
</evidence>
<dbReference type="InterPro" id="IPR020846">
    <property type="entry name" value="MFS_dom"/>
</dbReference>
<reference evidence="9 10" key="1">
    <citation type="submission" date="2016-12" db="EMBL/GenBank/DDBJ databases">
        <title>The genomes of Aspergillus section Nigri reveals drivers in fungal speciation.</title>
        <authorList>
            <consortium name="DOE Joint Genome Institute"/>
            <person name="Vesth T.C."/>
            <person name="Nybo J."/>
            <person name="Theobald S."/>
            <person name="Brandl J."/>
            <person name="Frisvad J.C."/>
            <person name="Nielsen K.F."/>
            <person name="Lyhne E.K."/>
            <person name="Kogle M.E."/>
            <person name="Kuo A."/>
            <person name="Riley R."/>
            <person name="Clum A."/>
            <person name="Nolan M."/>
            <person name="Lipzen A."/>
            <person name="Salamov A."/>
            <person name="Henrissat B."/>
            <person name="Wiebenga A."/>
            <person name="De Vries R.P."/>
            <person name="Grigoriev I.V."/>
            <person name="Mortensen U.H."/>
            <person name="Andersen M.R."/>
            <person name="Baker S.E."/>
        </authorList>
    </citation>
    <scope>NUCLEOTIDE SEQUENCE [LARGE SCALE GENOMIC DNA]</scope>
    <source>
        <strain evidence="9 10">IBT 23096</strain>
    </source>
</reference>
<dbReference type="GeneID" id="36552384"/>
<dbReference type="Gene3D" id="1.20.1720.10">
    <property type="entry name" value="Multidrug resistance protein D"/>
    <property type="match status" value="1"/>
</dbReference>
<evidence type="ECO:0000313" key="9">
    <source>
        <dbReference type="EMBL" id="PLB46210.1"/>
    </source>
</evidence>
<dbReference type="EMBL" id="MSFO01000007">
    <property type="protein sequence ID" value="PLB46210.1"/>
    <property type="molecule type" value="Genomic_DNA"/>
</dbReference>
<dbReference type="PANTHER" id="PTHR23502:SF51">
    <property type="entry name" value="QUINIDINE RESISTANCE PROTEIN 1-RELATED"/>
    <property type="match status" value="1"/>
</dbReference>
<feature type="transmembrane region" description="Helical" evidence="7">
    <location>
        <begin position="288"/>
        <end position="310"/>
    </location>
</feature>
<evidence type="ECO:0000256" key="2">
    <source>
        <dbReference type="ARBA" id="ARBA00022448"/>
    </source>
</evidence>
<keyword evidence="3 7" id="KW-0812">Transmembrane</keyword>
<dbReference type="PANTHER" id="PTHR23502">
    <property type="entry name" value="MAJOR FACILITATOR SUPERFAMILY"/>
    <property type="match status" value="1"/>
</dbReference>
<evidence type="ECO:0000256" key="4">
    <source>
        <dbReference type="ARBA" id="ARBA00022989"/>
    </source>
</evidence>
<feature type="domain" description="Major facilitator superfamily (MFS) profile" evidence="8">
    <location>
        <begin position="52"/>
        <end position="502"/>
    </location>
</feature>
<name>A0A2I2G007_9EURO</name>
<keyword evidence="10" id="KW-1185">Reference proteome</keyword>
<evidence type="ECO:0000256" key="6">
    <source>
        <dbReference type="SAM" id="MobiDB-lite"/>
    </source>
</evidence>
<dbReference type="FunFam" id="1.20.1250.20:FF:000172">
    <property type="entry name" value="MFS multidrug resistance transporter"/>
    <property type="match status" value="1"/>
</dbReference>
<evidence type="ECO:0000259" key="8">
    <source>
        <dbReference type="PROSITE" id="PS50850"/>
    </source>
</evidence>
<comment type="caution">
    <text evidence="9">The sequence shown here is derived from an EMBL/GenBank/DDBJ whole genome shotgun (WGS) entry which is preliminary data.</text>
</comment>
<dbReference type="AlphaFoldDB" id="A0A2I2G007"/>
<feature type="transmembrane region" description="Helical" evidence="7">
    <location>
        <begin position="472"/>
        <end position="495"/>
    </location>
</feature>
<feature type="transmembrane region" description="Helical" evidence="7">
    <location>
        <begin position="50"/>
        <end position="71"/>
    </location>
</feature>
<organism evidence="9 10">
    <name type="scientific">Aspergillus steynii IBT 23096</name>
    <dbReference type="NCBI Taxonomy" id="1392250"/>
    <lineage>
        <taxon>Eukaryota</taxon>
        <taxon>Fungi</taxon>
        <taxon>Dikarya</taxon>
        <taxon>Ascomycota</taxon>
        <taxon>Pezizomycotina</taxon>
        <taxon>Eurotiomycetes</taxon>
        <taxon>Eurotiomycetidae</taxon>
        <taxon>Eurotiales</taxon>
        <taxon>Aspergillaceae</taxon>
        <taxon>Aspergillus</taxon>
        <taxon>Aspergillus subgen. Circumdati</taxon>
    </lineage>
</organism>
<accession>A0A2I2G007</accession>
<evidence type="ECO:0000313" key="10">
    <source>
        <dbReference type="Proteomes" id="UP000234275"/>
    </source>
</evidence>
<dbReference type="OrthoDB" id="2441642at2759"/>
<evidence type="ECO:0000256" key="7">
    <source>
        <dbReference type="SAM" id="Phobius"/>
    </source>
</evidence>
<keyword evidence="5 7" id="KW-0472">Membrane</keyword>
<dbReference type="PROSITE" id="PS50850">
    <property type="entry name" value="MFS"/>
    <property type="match status" value="1"/>
</dbReference>
<feature type="transmembrane region" description="Helical" evidence="7">
    <location>
        <begin position="382"/>
        <end position="401"/>
    </location>
</feature>
<protein>
    <submittedName>
        <fullName evidence="9">MFS general substrate transporter</fullName>
    </submittedName>
</protein>
<feature type="transmembrane region" description="Helical" evidence="7">
    <location>
        <begin position="177"/>
        <end position="202"/>
    </location>
</feature>
<keyword evidence="4 7" id="KW-1133">Transmembrane helix</keyword>
<dbReference type="InterPro" id="IPR036259">
    <property type="entry name" value="MFS_trans_sf"/>
</dbReference>
<dbReference type="InterPro" id="IPR011701">
    <property type="entry name" value="MFS"/>
</dbReference>
<dbReference type="VEuPathDB" id="FungiDB:P170DRAFT_365101"/>
<evidence type="ECO:0000256" key="1">
    <source>
        <dbReference type="ARBA" id="ARBA00004141"/>
    </source>
</evidence>
<feature type="transmembrane region" description="Helical" evidence="7">
    <location>
        <begin position="83"/>
        <end position="105"/>
    </location>
</feature>
<proteinExistence type="predicted"/>
<dbReference type="Proteomes" id="UP000234275">
    <property type="component" value="Unassembled WGS sequence"/>
</dbReference>
<evidence type="ECO:0000256" key="3">
    <source>
        <dbReference type="ARBA" id="ARBA00022692"/>
    </source>
</evidence>
<feature type="compositionally biased region" description="Polar residues" evidence="6">
    <location>
        <begin position="1"/>
        <end position="27"/>
    </location>
</feature>
<feature type="region of interest" description="Disordered" evidence="6">
    <location>
        <begin position="1"/>
        <end position="34"/>
    </location>
</feature>
<feature type="transmembrane region" description="Helical" evidence="7">
    <location>
        <begin position="208"/>
        <end position="226"/>
    </location>
</feature>
<sequence length="507" mass="54706">MAGDNASQLTDITPTESATKQLESSPVRNAAPEDQTAEASYSALPYRQKLIAIAIASLATFVSPMSASIYYPGIEAVASDLRVSTNMINLTMTSFKICQGIAPLVTGGLSDQKGRRWTLIVSLFLYIDTNVAIALQPTFAGLLVLRSFQSIFSSSIAIVGSAITADVASGAERGKYMAYTILGATVGPALGPAVGGVLIQFFGWRSTLWALAIFAFTILTAVLILLPETCRAVVGNGSILPPKWNRPVSQLVSRASRPASPQYDTLTSFKAKPGPWNTLKLMRQKETAATICFSAIMYSGYISITTTLPFELGRHYRYNNLQIGLCYLAYGGGSFAARWTAGPLTDWNFRRLARRLGFGIFASGLKKYDLVDFPLEKARLQVAFPFAYMASIFVVAYGWVLEYEVTVAASLVMLFCIAHALAGITSTLTTLIVDFHPGQPASASAAANFFRCMLGAGTSAAGMPLINRTGVGWAGNILAFIFAGSSPLLWTVYIFGNKWRRQRHSTE</sequence>